<keyword evidence="3" id="KW-1185">Reference proteome</keyword>
<comment type="caution">
    <text evidence="2">The sequence shown here is derived from an EMBL/GenBank/DDBJ whole genome shotgun (WGS) entry which is preliminary data.</text>
</comment>
<evidence type="ECO:0000313" key="3">
    <source>
        <dbReference type="Proteomes" id="UP001151760"/>
    </source>
</evidence>
<evidence type="ECO:0000256" key="1">
    <source>
        <dbReference type="SAM" id="MobiDB-lite"/>
    </source>
</evidence>
<organism evidence="2 3">
    <name type="scientific">Tanacetum coccineum</name>
    <dbReference type="NCBI Taxonomy" id="301880"/>
    <lineage>
        <taxon>Eukaryota</taxon>
        <taxon>Viridiplantae</taxon>
        <taxon>Streptophyta</taxon>
        <taxon>Embryophyta</taxon>
        <taxon>Tracheophyta</taxon>
        <taxon>Spermatophyta</taxon>
        <taxon>Magnoliopsida</taxon>
        <taxon>eudicotyledons</taxon>
        <taxon>Gunneridae</taxon>
        <taxon>Pentapetalae</taxon>
        <taxon>asterids</taxon>
        <taxon>campanulids</taxon>
        <taxon>Asterales</taxon>
        <taxon>Asteraceae</taxon>
        <taxon>Asteroideae</taxon>
        <taxon>Anthemideae</taxon>
        <taxon>Anthemidinae</taxon>
        <taxon>Tanacetum</taxon>
    </lineage>
</organism>
<sequence length="551" mass="61852">KINSDSLNSEQTGVISKYDDDEEDFETKFPAIVFNASDTTSPCEPTVSPPNDSELDFRISCDESDDEDYTTIFDENSFSYKIISVNDLKTILENDDNNVASSPNTMIDHDLDYFNDIENKFPTIVYNDGLTSKSDLGNKTLNSTTSTDEFNFTNETSLSEYEEEIISRFNDLFDETQLEINDNDNNVGIVQLSKENEGEDRMLLFLIMNLYVPFGIPFDPKRYYKDGSQTNVAEAQDLAVNETNFKVSRVKVKIYPNSGNVRENLHNAMGNDSVARVFLLLSQLLTLGSTRMSGWALDFVEDKDEETDTDEETNEGESNGEDVGLKKFSTWEGDSDEEAVPDTKFKEEIPKTNVEEKQDENNKGHNVDDSLKYPPGYTPIDEKDATDEHSNKSNESKRASGECFQSTHEEEGVFGAKKSCLKNISKEDVAESICLGHFQKAEIPRLGGSILQLMDDLVKVTKQPKARSGEDLKMAKLTMSSTDHPTSNMEDAFSSNFLNYLPPASLDYIPTSPIKTYSISSNSFGIVPLISPTLSLFQDDPYNESFARLLY</sequence>
<evidence type="ECO:0000313" key="2">
    <source>
        <dbReference type="EMBL" id="GJS55702.1"/>
    </source>
</evidence>
<accession>A0ABQ4WS58</accession>
<name>A0ABQ4WS58_9ASTR</name>
<feature type="compositionally biased region" description="Polar residues" evidence="1">
    <location>
        <begin position="1"/>
        <end position="14"/>
    </location>
</feature>
<feature type="region of interest" description="Disordered" evidence="1">
    <location>
        <begin position="1"/>
        <end position="20"/>
    </location>
</feature>
<feature type="region of interest" description="Disordered" evidence="1">
    <location>
        <begin position="303"/>
        <end position="404"/>
    </location>
</feature>
<reference evidence="2" key="2">
    <citation type="submission" date="2022-01" db="EMBL/GenBank/DDBJ databases">
        <authorList>
            <person name="Yamashiro T."/>
            <person name="Shiraishi A."/>
            <person name="Satake H."/>
            <person name="Nakayama K."/>
        </authorList>
    </citation>
    <scope>NUCLEOTIDE SEQUENCE</scope>
</reference>
<feature type="non-terminal residue" evidence="2">
    <location>
        <position position="1"/>
    </location>
</feature>
<proteinExistence type="predicted"/>
<feature type="compositionally biased region" description="Basic and acidic residues" evidence="1">
    <location>
        <begin position="380"/>
        <end position="400"/>
    </location>
</feature>
<dbReference type="Proteomes" id="UP001151760">
    <property type="component" value="Unassembled WGS sequence"/>
</dbReference>
<feature type="compositionally biased region" description="Acidic residues" evidence="1">
    <location>
        <begin position="303"/>
        <end position="320"/>
    </location>
</feature>
<gene>
    <name evidence="2" type="ORF">Tco_0629064</name>
</gene>
<dbReference type="EMBL" id="BQNB010008886">
    <property type="protein sequence ID" value="GJS55702.1"/>
    <property type="molecule type" value="Genomic_DNA"/>
</dbReference>
<feature type="compositionally biased region" description="Basic and acidic residues" evidence="1">
    <location>
        <begin position="341"/>
        <end position="371"/>
    </location>
</feature>
<protein>
    <submittedName>
        <fullName evidence="2">Uncharacterized protein</fullName>
    </submittedName>
</protein>
<reference evidence="2" key="1">
    <citation type="journal article" date="2022" name="Int. J. Mol. Sci.">
        <title>Draft Genome of Tanacetum Coccineum: Genomic Comparison of Closely Related Tanacetum-Family Plants.</title>
        <authorList>
            <person name="Yamashiro T."/>
            <person name="Shiraishi A."/>
            <person name="Nakayama K."/>
            <person name="Satake H."/>
        </authorList>
    </citation>
    <scope>NUCLEOTIDE SEQUENCE</scope>
</reference>